<dbReference type="Proteomes" id="UP000051586">
    <property type="component" value="Unassembled WGS sequence"/>
</dbReference>
<evidence type="ECO:0000313" key="6">
    <source>
        <dbReference type="Proteomes" id="UP000051586"/>
    </source>
</evidence>
<evidence type="ECO:0000256" key="2">
    <source>
        <dbReference type="RuleBase" id="RU362119"/>
    </source>
</evidence>
<dbReference type="GO" id="GO:0008253">
    <property type="term" value="F:5'-nucleotidase activity"/>
    <property type="evidence" value="ECO:0007669"/>
    <property type="project" value="TreeGrafter"/>
</dbReference>
<accession>A0A0R2CJG6</accession>
<dbReference type="InterPro" id="IPR006146">
    <property type="entry name" value="5'-Nucleotdase_CS"/>
</dbReference>
<dbReference type="Gene3D" id="3.90.780.10">
    <property type="entry name" value="5'-Nucleotidase, C-terminal domain"/>
    <property type="match status" value="1"/>
</dbReference>
<dbReference type="GO" id="GO:0008768">
    <property type="term" value="F:UDP-sugar diphosphatase activity"/>
    <property type="evidence" value="ECO:0007669"/>
    <property type="project" value="TreeGrafter"/>
</dbReference>
<keyword evidence="2" id="KW-0547">Nucleotide-binding</keyword>
<dbReference type="GO" id="GO:0046872">
    <property type="term" value="F:metal ion binding"/>
    <property type="evidence" value="ECO:0007669"/>
    <property type="project" value="InterPro"/>
</dbReference>
<dbReference type="STRING" id="1423745.GCA_001311215_01816"/>
<dbReference type="PRINTS" id="PR01607">
    <property type="entry name" value="APYRASEFAMLY"/>
</dbReference>
<dbReference type="PROSITE" id="PS00785">
    <property type="entry name" value="5_NUCLEOTIDASE_1"/>
    <property type="match status" value="1"/>
</dbReference>
<dbReference type="PIRSF" id="PIRSF036361">
    <property type="entry name" value="YunD"/>
    <property type="match status" value="1"/>
</dbReference>
<dbReference type="GO" id="GO:0009166">
    <property type="term" value="P:nucleotide catabolic process"/>
    <property type="evidence" value="ECO:0007669"/>
    <property type="project" value="InterPro"/>
</dbReference>
<dbReference type="PATRIC" id="fig|1423745.4.peg.806"/>
<feature type="domain" description="Calcineurin-like phosphoesterase" evidence="3">
    <location>
        <begin position="13"/>
        <end position="211"/>
    </location>
</feature>
<dbReference type="CDD" id="cd00845">
    <property type="entry name" value="MPP_UshA_N_like"/>
    <property type="match status" value="1"/>
</dbReference>
<dbReference type="InterPro" id="IPR004843">
    <property type="entry name" value="Calcineurin-like_PHP"/>
</dbReference>
<dbReference type="InterPro" id="IPR011240">
    <property type="entry name" value="Pesterase_YunD"/>
</dbReference>
<dbReference type="GO" id="GO:0030288">
    <property type="term" value="C:outer membrane-bounded periplasmic space"/>
    <property type="evidence" value="ECO:0007669"/>
    <property type="project" value="TreeGrafter"/>
</dbReference>
<feature type="domain" description="5'-Nucleotidase C-terminal" evidence="4">
    <location>
        <begin position="294"/>
        <end position="426"/>
    </location>
</feature>
<dbReference type="InterPro" id="IPR008334">
    <property type="entry name" value="5'-Nucleotdase_C"/>
</dbReference>
<evidence type="ECO:0000313" key="5">
    <source>
        <dbReference type="EMBL" id="KRM91623.1"/>
    </source>
</evidence>
<keyword evidence="2" id="KW-0378">Hydrolase</keyword>
<sequence length="474" mass="53829">MMKGDSMKSKVAILHTNDLHSHLENFPAIKRFFQTQTAALSQQGYRVLRFDDGDAMDRFDPLTEATNGQGIVQWLNEMHYDAVTIGNNEALTNSHKQLDHLYDHANFPVILDNVLDSKTGQLPHWATTHRDFVLDNGTRLRLLGLTFPYPTFQAMGWTAESVFGTLDRCLQEWAGQYDQLILLSHLGINYDRELAKRYPELKVIIGGHTHHLLAHGEVVQQTLLTAAEKWGHYVGQITFEVDQAGLYQQQAQVFRSTDLPREAGDQAEVAAAEATGHRLLAAQKIARVPQRYQTSLTDDNPLVQLGLQAMMASTNAQAAVLNTGLFLHDLPAGIVNMDQLQQILPHNIHVMKTELWGYDLWRLFQEMEKNKNFLIRFPQKGMGFRGKYFGRLVYAGISYDTEKQQLYWHHELVVPEKRYTIALLDHYEFIPFFPTIGIVGKNQIDFNGNIRTVLAKYLSQEFPLGGGSHGTQSD</sequence>
<proteinExistence type="inferred from homology"/>
<dbReference type="InterPro" id="IPR006179">
    <property type="entry name" value="5_nucleotidase/apyrase"/>
</dbReference>
<dbReference type="Pfam" id="PF02872">
    <property type="entry name" value="5_nucleotid_C"/>
    <property type="match status" value="1"/>
</dbReference>
<keyword evidence="1" id="KW-0732">Signal</keyword>
<gene>
    <name evidence="5" type="ORF">FC87_GL000757</name>
</gene>
<dbReference type="Gene3D" id="3.60.21.10">
    <property type="match status" value="1"/>
</dbReference>
<reference evidence="5 6" key="1">
    <citation type="journal article" date="2015" name="Genome Announc.">
        <title>Expanding the biotechnology potential of lactobacilli through comparative genomics of 213 strains and associated genera.</title>
        <authorList>
            <person name="Sun Z."/>
            <person name="Harris H.M."/>
            <person name="McCann A."/>
            <person name="Guo C."/>
            <person name="Argimon S."/>
            <person name="Zhang W."/>
            <person name="Yang X."/>
            <person name="Jeffery I.B."/>
            <person name="Cooney J.C."/>
            <person name="Kagawa T.F."/>
            <person name="Liu W."/>
            <person name="Song Y."/>
            <person name="Salvetti E."/>
            <person name="Wrobel A."/>
            <person name="Rasinkangas P."/>
            <person name="Parkhill J."/>
            <person name="Rea M.C."/>
            <person name="O'Sullivan O."/>
            <person name="Ritari J."/>
            <person name="Douillard F.P."/>
            <person name="Paul Ross R."/>
            <person name="Yang R."/>
            <person name="Briner A.E."/>
            <person name="Felis G.E."/>
            <person name="de Vos W.M."/>
            <person name="Barrangou R."/>
            <person name="Klaenhammer T.R."/>
            <person name="Caufield P.W."/>
            <person name="Cui Y."/>
            <person name="Zhang H."/>
            <person name="O'Toole P.W."/>
        </authorList>
    </citation>
    <scope>NUCLEOTIDE SEQUENCE [LARGE SCALE GENOMIC DNA]</scope>
    <source>
        <strain evidence="5 6">DSM 22689</strain>
    </source>
</reference>
<organism evidence="5 6">
    <name type="scientific">Fructilactobacillus florum DSM 22689 = JCM 16035</name>
    <dbReference type="NCBI Taxonomy" id="1423745"/>
    <lineage>
        <taxon>Bacteria</taxon>
        <taxon>Bacillati</taxon>
        <taxon>Bacillota</taxon>
        <taxon>Bacilli</taxon>
        <taxon>Lactobacillales</taxon>
        <taxon>Lactobacillaceae</taxon>
        <taxon>Fructilactobacillus</taxon>
    </lineage>
</organism>
<dbReference type="AlphaFoldDB" id="A0A0R2CJG6"/>
<comment type="similarity">
    <text evidence="2">Belongs to the 5'-nucleotidase family.</text>
</comment>
<dbReference type="SUPFAM" id="SSF56300">
    <property type="entry name" value="Metallo-dependent phosphatases"/>
    <property type="match status" value="1"/>
</dbReference>
<evidence type="ECO:0000259" key="3">
    <source>
        <dbReference type="Pfam" id="PF00149"/>
    </source>
</evidence>
<dbReference type="PANTHER" id="PTHR11575:SF23">
    <property type="entry name" value="5-NUCLEOTIDASE FAMILY PROTEIN"/>
    <property type="match status" value="1"/>
</dbReference>
<name>A0A0R2CJG6_9LACO</name>
<dbReference type="PANTHER" id="PTHR11575">
    <property type="entry name" value="5'-NUCLEOTIDASE-RELATED"/>
    <property type="match status" value="1"/>
</dbReference>
<evidence type="ECO:0000256" key="1">
    <source>
        <dbReference type="ARBA" id="ARBA00022729"/>
    </source>
</evidence>
<dbReference type="EMBL" id="AYZI01000004">
    <property type="protein sequence ID" value="KRM91623.1"/>
    <property type="molecule type" value="Genomic_DNA"/>
</dbReference>
<protein>
    <submittedName>
        <fullName evidence="5">Metallophosphoesterase</fullName>
    </submittedName>
</protein>
<comment type="caution">
    <text evidence="5">The sequence shown here is derived from an EMBL/GenBank/DDBJ whole genome shotgun (WGS) entry which is preliminary data.</text>
</comment>
<dbReference type="Pfam" id="PF00149">
    <property type="entry name" value="Metallophos"/>
    <property type="match status" value="1"/>
</dbReference>
<dbReference type="SUPFAM" id="SSF55816">
    <property type="entry name" value="5'-nucleotidase (syn. UDP-sugar hydrolase), C-terminal domain"/>
    <property type="match status" value="1"/>
</dbReference>
<evidence type="ECO:0000259" key="4">
    <source>
        <dbReference type="Pfam" id="PF02872"/>
    </source>
</evidence>
<dbReference type="GO" id="GO:0000166">
    <property type="term" value="F:nucleotide binding"/>
    <property type="evidence" value="ECO:0007669"/>
    <property type="project" value="UniProtKB-KW"/>
</dbReference>
<dbReference type="InterPro" id="IPR036907">
    <property type="entry name" value="5'-Nucleotdase_C_sf"/>
</dbReference>
<dbReference type="InterPro" id="IPR029052">
    <property type="entry name" value="Metallo-depent_PP-like"/>
</dbReference>